<organism evidence="9 10">
    <name type="scientific">Desulfoglaeba alkanexedens ALDC</name>
    <dbReference type="NCBI Taxonomy" id="980445"/>
    <lineage>
        <taxon>Bacteria</taxon>
        <taxon>Pseudomonadati</taxon>
        <taxon>Thermodesulfobacteriota</taxon>
        <taxon>Syntrophobacteria</taxon>
        <taxon>Syntrophobacterales</taxon>
        <taxon>Syntrophobacteraceae</taxon>
        <taxon>Desulfoglaeba</taxon>
    </lineage>
</organism>
<dbReference type="EMBL" id="CP040098">
    <property type="protein sequence ID" value="QCQ21702.1"/>
    <property type="molecule type" value="Genomic_DNA"/>
</dbReference>
<comment type="subunit">
    <text evidence="6">Homodimer.</text>
</comment>
<evidence type="ECO:0000256" key="6">
    <source>
        <dbReference type="HAMAP-Rule" id="MF_01216"/>
    </source>
</evidence>
<feature type="binding site" evidence="6">
    <location>
        <position position="10"/>
    </location>
    <ligand>
        <name>FMN</name>
        <dbReference type="ChEBI" id="CHEBI:58210"/>
    </ligand>
</feature>
<dbReference type="KEGG" id="dax:FDQ92_05625"/>
<dbReference type="Pfam" id="PF02525">
    <property type="entry name" value="Flavodoxin_2"/>
    <property type="match status" value="1"/>
</dbReference>
<comment type="similarity">
    <text evidence="6">Belongs to the azoreductase type 1 family.</text>
</comment>
<keyword evidence="1 6" id="KW-0285">Flavoprotein</keyword>
<dbReference type="EC" id="1.6.5.-" evidence="6"/>
<comment type="function">
    <text evidence="6">Also exhibits azoreductase activity. Catalyzes the reductive cleavage of the azo bond in aromatic azo compounds to the corresponding amines.</text>
</comment>
<dbReference type="InterPro" id="IPR029039">
    <property type="entry name" value="Flavoprotein-like_sf"/>
</dbReference>
<dbReference type="PANTHER" id="PTHR43741">
    <property type="entry name" value="FMN-DEPENDENT NADH-AZOREDUCTASE 1"/>
    <property type="match status" value="1"/>
</dbReference>
<dbReference type="GO" id="GO:0016655">
    <property type="term" value="F:oxidoreductase activity, acting on NAD(P)H, quinone or similar compound as acceptor"/>
    <property type="evidence" value="ECO:0007669"/>
    <property type="project" value="InterPro"/>
</dbReference>
<proteinExistence type="inferred from homology"/>
<gene>
    <name evidence="6" type="primary">azoR</name>
    <name evidence="9" type="ORF">FDQ92_05625</name>
</gene>
<evidence type="ECO:0000256" key="3">
    <source>
        <dbReference type="ARBA" id="ARBA00023002"/>
    </source>
</evidence>
<dbReference type="GO" id="GO:0010181">
    <property type="term" value="F:FMN binding"/>
    <property type="evidence" value="ECO:0007669"/>
    <property type="project" value="UniProtKB-UniRule"/>
</dbReference>
<keyword evidence="2 6" id="KW-0288">FMN</keyword>
<dbReference type="GO" id="GO:0009055">
    <property type="term" value="F:electron transfer activity"/>
    <property type="evidence" value="ECO:0007669"/>
    <property type="project" value="UniProtKB-UniRule"/>
</dbReference>
<dbReference type="HAMAP" id="MF_01216">
    <property type="entry name" value="Azoreductase_type1"/>
    <property type="match status" value="1"/>
</dbReference>
<comment type="caution">
    <text evidence="6">Lacks conserved residue(s) required for the propagation of feature annotation.</text>
</comment>
<dbReference type="EC" id="1.7.1.17" evidence="6"/>
<feature type="compositionally biased region" description="Basic and acidic residues" evidence="7">
    <location>
        <begin position="191"/>
        <end position="210"/>
    </location>
</feature>
<sequence>MYKVLYLQTSPRGKRSYSIAAADAFIDAYKALHPEDEIVTVNLFEKELPPFDGLTLQGKYAILHGKKHSQEELAAWRAVEQVIEEFKSFDKYVLAVPMWNFLIPYKLKHYLDVLIQPTYTFRVTPEGGSEGLVTGKPVFLACARGGAYPPGSEAEALDFQTHYLKMILGFIGLTDVRTLVVEPTLAGGPDEAERRKQEALDKAREIARDF</sequence>
<comment type="cofactor">
    <cofactor evidence="6">
        <name>FMN</name>
        <dbReference type="ChEBI" id="CHEBI:58210"/>
    </cofactor>
    <text evidence="6">Binds 1 FMN per subunit.</text>
</comment>
<dbReference type="GO" id="GO:0016652">
    <property type="term" value="F:oxidoreductase activity, acting on NAD(P)H as acceptor"/>
    <property type="evidence" value="ECO:0007669"/>
    <property type="project" value="UniProtKB-UniRule"/>
</dbReference>
<evidence type="ECO:0000256" key="4">
    <source>
        <dbReference type="ARBA" id="ARBA00023027"/>
    </source>
</evidence>
<evidence type="ECO:0000256" key="1">
    <source>
        <dbReference type="ARBA" id="ARBA00022630"/>
    </source>
</evidence>
<evidence type="ECO:0000256" key="5">
    <source>
        <dbReference type="ARBA" id="ARBA00048542"/>
    </source>
</evidence>
<keyword evidence="10" id="KW-1185">Reference proteome</keyword>
<feature type="binding site" evidence="6">
    <location>
        <begin position="16"/>
        <end position="18"/>
    </location>
    <ligand>
        <name>FMN</name>
        <dbReference type="ChEBI" id="CHEBI:58210"/>
    </ligand>
</feature>
<dbReference type="SUPFAM" id="SSF52218">
    <property type="entry name" value="Flavoproteins"/>
    <property type="match status" value="1"/>
</dbReference>
<dbReference type="InterPro" id="IPR003680">
    <property type="entry name" value="Flavodoxin_fold"/>
</dbReference>
<accession>A0A4P8L4K0</accession>
<feature type="region of interest" description="Disordered" evidence="7">
    <location>
        <begin position="187"/>
        <end position="210"/>
    </location>
</feature>
<dbReference type="RefSeq" id="WP_137423671.1">
    <property type="nucleotide sequence ID" value="NZ_CP040098.1"/>
</dbReference>
<feature type="binding site" evidence="6">
    <location>
        <begin position="98"/>
        <end position="101"/>
    </location>
    <ligand>
        <name>FMN</name>
        <dbReference type="ChEBI" id="CHEBI:58210"/>
    </ligand>
</feature>
<dbReference type="InterPro" id="IPR023048">
    <property type="entry name" value="NADH:quinone_OxRdtase_FMN_depd"/>
</dbReference>
<evidence type="ECO:0000259" key="8">
    <source>
        <dbReference type="Pfam" id="PF02525"/>
    </source>
</evidence>
<reference evidence="9 10" key="2">
    <citation type="submission" date="2019-05" db="EMBL/GenBank/DDBJ databases">
        <authorList>
            <person name="Suflita J.M."/>
            <person name="Marks C.R."/>
        </authorList>
    </citation>
    <scope>NUCLEOTIDE SEQUENCE [LARGE SCALE GENOMIC DNA]</scope>
    <source>
        <strain evidence="9 10">ALDC</strain>
    </source>
</reference>
<evidence type="ECO:0000313" key="9">
    <source>
        <dbReference type="EMBL" id="QCQ21702.1"/>
    </source>
</evidence>
<protein>
    <recommendedName>
        <fullName evidence="6">FMN dependent NADH:quinone oxidoreductase</fullName>
        <ecNumber evidence="6">1.6.5.-</ecNumber>
    </recommendedName>
    <alternativeName>
        <fullName evidence="6">Azo-dye reductase</fullName>
    </alternativeName>
    <alternativeName>
        <fullName evidence="6">FMN-dependent NADH-azo compound oxidoreductase</fullName>
    </alternativeName>
    <alternativeName>
        <fullName evidence="6">FMN-dependent NADH-azoreductase</fullName>
        <ecNumber evidence="6">1.7.1.17</ecNumber>
    </alternativeName>
</protein>
<reference evidence="9 10" key="1">
    <citation type="submission" date="2019-05" db="EMBL/GenBank/DDBJ databases">
        <title>The Complete Genome Sequence of the n-alkane-degrading Desulfoglaeba alkanexedens ALDC reveals multiple alkylsuccinate synthase gene clusters.</title>
        <authorList>
            <person name="Callaghan A.V."/>
            <person name="Davidova I.A."/>
            <person name="Duncan K.E."/>
            <person name="Morris B."/>
            <person name="McInerney M.J."/>
        </authorList>
    </citation>
    <scope>NUCLEOTIDE SEQUENCE [LARGE SCALE GENOMIC DNA]</scope>
    <source>
        <strain evidence="9 10">ALDC</strain>
    </source>
</reference>
<comment type="catalytic activity">
    <reaction evidence="6">
        <text>2 a quinone + NADH + H(+) = 2 a 1,4-benzosemiquinone + NAD(+)</text>
        <dbReference type="Rhea" id="RHEA:65952"/>
        <dbReference type="ChEBI" id="CHEBI:15378"/>
        <dbReference type="ChEBI" id="CHEBI:57540"/>
        <dbReference type="ChEBI" id="CHEBI:57945"/>
        <dbReference type="ChEBI" id="CHEBI:132124"/>
        <dbReference type="ChEBI" id="CHEBI:134225"/>
    </reaction>
</comment>
<dbReference type="Proteomes" id="UP000298602">
    <property type="component" value="Chromosome"/>
</dbReference>
<dbReference type="InterPro" id="IPR050104">
    <property type="entry name" value="FMN-dep_NADH:Q_OxRdtase_AzoR1"/>
</dbReference>
<dbReference type="OrthoDB" id="9787136at2"/>
<comment type="function">
    <text evidence="6">Quinone reductase that provides resistance to thiol-specific stress caused by electrophilic quinones.</text>
</comment>
<name>A0A4P8L4K0_9BACT</name>
<keyword evidence="3 6" id="KW-0560">Oxidoreductase</keyword>
<dbReference type="Gene3D" id="3.40.50.360">
    <property type="match status" value="1"/>
</dbReference>
<keyword evidence="4 6" id="KW-0520">NAD</keyword>
<dbReference type="AlphaFoldDB" id="A0A4P8L4K0"/>
<evidence type="ECO:0000256" key="7">
    <source>
        <dbReference type="SAM" id="MobiDB-lite"/>
    </source>
</evidence>
<dbReference type="PANTHER" id="PTHR43741:SF4">
    <property type="entry name" value="FMN-DEPENDENT NADH:QUINONE OXIDOREDUCTASE"/>
    <property type="match status" value="1"/>
</dbReference>
<evidence type="ECO:0000313" key="10">
    <source>
        <dbReference type="Proteomes" id="UP000298602"/>
    </source>
</evidence>
<evidence type="ECO:0000256" key="2">
    <source>
        <dbReference type="ARBA" id="ARBA00022643"/>
    </source>
</evidence>
<feature type="domain" description="Flavodoxin-like fold" evidence="8">
    <location>
        <begin position="3"/>
        <end position="205"/>
    </location>
</feature>
<comment type="catalytic activity">
    <reaction evidence="5">
        <text>N,N-dimethyl-1,4-phenylenediamine + anthranilate + 2 NAD(+) = 2-(4-dimethylaminophenyl)diazenylbenzoate + 2 NADH + 2 H(+)</text>
        <dbReference type="Rhea" id="RHEA:55872"/>
        <dbReference type="ChEBI" id="CHEBI:15378"/>
        <dbReference type="ChEBI" id="CHEBI:15783"/>
        <dbReference type="ChEBI" id="CHEBI:16567"/>
        <dbReference type="ChEBI" id="CHEBI:57540"/>
        <dbReference type="ChEBI" id="CHEBI:57945"/>
        <dbReference type="ChEBI" id="CHEBI:71579"/>
        <dbReference type="EC" id="1.7.1.17"/>
    </reaction>
    <physiologicalReaction direction="right-to-left" evidence="5">
        <dbReference type="Rhea" id="RHEA:55874"/>
    </physiologicalReaction>
</comment>